<protein>
    <submittedName>
        <fullName evidence="1">Uncharacterized protein</fullName>
    </submittedName>
</protein>
<organism evidence="1 2">
    <name type="scientific">Dallia pectoralis</name>
    <name type="common">Alaska blackfish</name>
    <dbReference type="NCBI Taxonomy" id="75939"/>
    <lineage>
        <taxon>Eukaryota</taxon>
        <taxon>Metazoa</taxon>
        <taxon>Chordata</taxon>
        <taxon>Craniata</taxon>
        <taxon>Vertebrata</taxon>
        <taxon>Euteleostomi</taxon>
        <taxon>Actinopterygii</taxon>
        <taxon>Neopterygii</taxon>
        <taxon>Teleostei</taxon>
        <taxon>Protacanthopterygii</taxon>
        <taxon>Esociformes</taxon>
        <taxon>Umbridae</taxon>
        <taxon>Dallia</taxon>
    </lineage>
</organism>
<evidence type="ECO:0000313" key="1">
    <source>
        <dbReference type="EMBL" id="KAJ7985177.1"/>
    </source>
</evidence>
<keyword evidence="2" id="KW-1185">Reference proteome</keyword>
<dbReference type="EMBL" id="CM055763">
    <property type="protein sequence ID" value="KAJ7985177.1"/>
    <property type="molecule type" value="Genomic_DNA"/>
</dbReference>
<comment type="caution">
    <text evidence="1">The sequence shown here is derived from an EMBL/GenBank/DDBJ whole genome shotgun (WGS) entry which is preliminary data.</text>
</comment>
<gene>
    <name evidence="1" type="ORF">DPEC_G00349370</name>
</gene>
<accession>A0ACC2F1F9</accession>
<sequence>MGEFRGVGGPRPAGGFSMLRLQLLLKSPDIPASRIALQAVGGAGAGGGVSVCDRGRCQDDVGAGQRQRSRRAVPLGHPHVSGPVGFWSESGGRGSRGCRVPPRPLSAASSSSSSLSATALTLPGSRLNPAAGREKR</sequence>
<reference evidence="1" key="1">
    <citation type="submission" date="2021-05" db="EMBL/GenBank/DDBJ databases">
        <authorList>
            <person name="Pan Q."/>
            <person name="Jouanno E."/>
            <person name="Zahm M."/>
            <person name="Klopp C."/>
            <person name="Cabau C."/>
            <person name="Louis A."/>
            <person name="Berthelot C."/>
            <person name="Parey E."/>
            <person name="Roest Crollius H."/>
            <person name="Montfort J."/>
            <person name="Robinson-Rechavi M."/>
            <person name="Bouchez O."/>
            <person name="Lampietro C."/>
            <person name="Lopez Roques C."/>
            <person name="Donnadieu C."/>
            <person name="Postlethwait J."/>
            <person name="Bobe J."/>
            <person name="Dillon D."/>
            <person name="Chandos A."/>
            <person name="von Hippel F."/>
            <person name="Guiguen Y."/>
        </authorList>
    </citation>
    <scope>NUCLEOTIDE SEQUENCE</scope>
    <source>
        <strain evidence="1">YG-Jan2019</strain>
    </source>
</reference>
<evidence type="ECO:0000313" key="2">
    <source>
        <dbReference type="Proteomes" id="UP001157502"/>
    </source>
</evidence>
<dbReference type="Proteomes" id="UP001157502">
    <property type="component" value="Chromosome 36"/>
</dbReference>
<name>A0ACC2F1F9_DALPE</name>
<proteinExistence type="predicted"/>